<evidence type="ECO:0000256" key="1">
    <source>
        <dbReference type="SAM" id="MobiDB-lite"/>
    </source>
</evidence>
<feature type="transmembrane region" description="Helical" evidence="2">
    <location>
        <begin position="33"/>
        <end position="54"/>
    </location>
</feature>
<gene>
    <name evidence="4" type="ORF">Q31a_06840</name>
</gene>
<organism evidence="4 5">
    <name type="scientific">Aureliella helgolandensis</name>
    <dbReference type="NCBI Taxonomy" id="2527968"/>
    <lineage>
        <taxon>Bacteria</taxon>
        <taxon>Pseudomonadati</taxon>
        <taxon>Planctomycetota</taxon>
        <taxon>Planctomycetia</taxon>
        <taxon>Pirellulales</taxon>
        <taxon>Pirellulaceae</taxon>
        <taxon>Aureliella</taxon>
    </lineage>
</organism>
<dbReference type="InterPro" id="IPR012495">
    <property type="entry name" value="TadE-like_dom"/>
</dbReference>
<reference evidence="4 5" key="1">
    <citation type="submission" date="2019-02" db="EMBL/GenBank/DDBJ databases">
        <title>Deep-cultivation of Planctomycetes and their phenomic and genomic characterization uncovers novel biology.</title>
        <authorList>
            <person name="Wiegand S."/>
            <person name="Jogler M."/>
            <person name="Boedeker C."/>
            <person name="Pinto D."/>
            <person name="Vollmers J."/>
            <person name="Rivas-Marin E."/>
            <person name="Kohn T."/>
            <person name="Peeters S.H."/>
            <person name="Heuer A."/>
            <person name="Rast P."/>
            <person name="Oberbeckmann S."/>
            <person name="Bunk B."/>
            <person name="Jeske O."/>
            <person name="Meyerdierks A."/>
            <person name="Storesund J.E."/>
            <person name="Kallscheuer N."/>
            <person name="Luecker S."/>
            <person name="Lage O.M."/>
            <person name="Pohl T."/>
            <person name="Merkel B.J."/>
            <person name="Hornburger P."/>
            <person name="Mueller R.-W."/>
            <person name="Bruemmer F."/>
            <person name="Labrenz M."/>
            <person name="Spormann A.M."/>
            <person name="Op den Camp H."/>
            <person name="Overmann J."/>
            <person name="Amann R."/>
            <person name="Jetten M.S.M."/>
            <person name="Mascher T."/>
            <person name="Medema M.H."/>
            <person name="Devos D.P."/>
            <person name="Kaster A.-K."/>
            <person name="Ovreas L."/>
            <person name="Rohde M."/>
            <person name="Galperin M.Y."/>
            <person name="Jogler C."/>
        </authorList>
    </citation>
    <scope>NUCLEOTIDE SEQUENCE [LARGE SCALE GENOMIC DNA]</scope>
    <source>
        <strain evidence="4 5">Q31a</strain>
    </source>
</reference>
<keyword evidence="2" id="KW-1133">Transmembrane helix</keyword>
<protein>
    <submittedName>
        <fullName evidence="4">TadE-like protein</fullName>
    </submittedName>
</protein>
<keyword evidence="2" id="KW-0812">Transmembrane</keyword>
<evidence type="ECO:0000313" key="4">
    <source>
        <dbReference type="EMBL" id="QDV22399.1"/>
    </source>
</evidence>
<evidence type="ECO:0000256" key="2">
    <source>
        <dbReference type="SAM" id="Phobius"/>
    </source>
</evidence>
<dbReference type="Proteomes" id="UP000318017">
    <property type="component" value="Chromosome"/>
</dbReference>
<feature type="region of interest" description="Disordered" evidence="1">
    <location>
        <begin position="1"/>
        <end position="29"/>
    </location>
</feature>
<accession>A0A518G1C3</accession>
<dbReference type="KEGG" id="ahel:Q31a_06840"/>
<dbReference type="Pfam" id="PF07811">
    <property type="entry name" value="TadE"/>
    <property type="match status" value="1"/>
</dbReference>
<sequence>MNTSEQQIVRRKNQRSMRRGVGSSTASNPSRRGVAVVETALMLPVIVLLVFTSLEIADGIFLKQAVTIAAYEGARAATRPGGTNATASARIAEVLAAREVADYTVVYTPEITPTTPRGTEVTVTVRAPSAAYSMNPMRLLENRVLEKQVTMVRM</sequence>
<feature type="domain" description="TadE-like" evidence="3">
    <location>
        <begin position="33"/>
        <end position="75"/>
    </location>
</feature>
<proteinExistence type="predicted"/>
<evidence type="ECO:0000259" key="3">
    <source>
        <dbReference type="Pfam" id="PF07811"/>
    </source>
</evidence>
<dbReference type="AlphaFoldDB" id="A0A518G1C3"/>
<evidence type="ECO:0000313" key="5">
    <source>
        <dbReference type="Proteomes" id="UP000318017"/>
    </source>
</evidence>
<dbReference type="EMBL" id="CP036298">
    <property type="protein sequence ID" value="QDV22399.1"/>
    <property type="molecule type" value="Genomic_DNA"/>
</dbReference>
<feature type="compositionally biased region" description="Basic residues" evidence="1">
    <location>
        <begin position="9"/>
        <end position="18"/>
    </location>
</feature>
<keyword evidence="2" id="KW-0472">Membrane</keyword>
<name>A0A518G1C3_9BACT</name>
<keyword evidence="5" id="KW-1185">Reference proteome</keyword>